<dbReference type="GO" id="GO:0008360">
    <property type="term" value="P:regulation of cell shape"/>
    <property type="evidence" value="ECO:0007669"/>
    <property type="project" value="TreeGrafter"/>
</dbReference>
<dbReference type="GeneTree" id="ENSGT01050000244850"/>
<evidence type="ECO:0000313" key="3">
    <source>
        <dbReference type="Proteomes" id="UP000314986"/>
    </source>
</evidence>
<dbReference type="Pfam" id="PF08337">
    <property type="entry name" value="Plexin_cytopl"/>
    <property type="match status" value="1"/>
</dbReference>
<evidence type="ECO:0000259" key="1">
    <source>
        <dbReference type="Pfam" id="PF08337"/>
    </source>
</evidence>
<feature type="domain" description="Plexin cytoplasmic RasGAP" evidence="1">
    <location>
        <begin position="51"/>
        <end position="271"/>
    </location>
</feature>
<reference evidence="3" key="1">
    <citation type="journal article" date="2006" name="Science">
        <title>Ancient noncoding elements conserved in the human genome.</title>
        <authorList>
            <person name="Venkatesh B."/>
            <person name="Kirkness E.F."/>
            <person name="Loh Y.H."/>
            <person name="Halpern A.L."/>
            <person name="Lee A.P."/>
            <person name="Johnson J."/>
            <person name="Dandona N."/>
            <person name="Viswanathan L.D."/>
            <person name="Tay A."/>
            <person name="Venter J.C."/>
            <person name="Strausberg R.L."/>
            <person name="Brenner S."/>
        </authorList>
    </citation>
    <scope>NUCLEOTIDE SEQUENCE [LARGE SCALE GENOMIC DNA]</scope>
</reference>
<dbReference type="PANTHER" id="PTHR22625">
    <property type="entry name" value="PLEXIN"/>
    <property type="match status" value="1"/>
</dbReference>
<dbReference type="InterPro" id="IPR031148">
    <property type="entry name" value="Plexin"/>
</dbReference>
<reference evidence="2" key="5">
    <citation type="submission" date="2025-09" db="UniProtKB">
        <authorList>
            <consortium name="Ensembl"/>
        </authorList>
    </citation>
    <scope>IDENTIFICATION</scope>
</reference>
<protein>
    <recommendedName>
        <fullName evidence="1">Plexin cytoplasmic RasGAP domain-containing protein</fullName>
    </recommendedName>
</protein>
<dbReference type="GO" id="GO:0017154">
    <property type="term" value="F:semaphorin receptor activity"/>
    <property type="evidence" value="ECO:0007669"/>
    <property type="project" value="InterPro"/>
</dbReference>
<dbReference type="GO" id="GO:0030334">
    <property type="term" value="P:regulation of cell migration"/>
    <property type="evidence" value="ECO:0007669"/>
    <property type="project" value="TreeGrafter"/>
</dbReference>
<dbReference type="InParanoid" id="A0A4W3IBL1"/>
<dbReference type="STRING" id="7868.ENSCMIP00000027609"/>
<reference evidence="3" key="3">
    <citation type="journal article" date="2014" name="Nature">
        <title>Elephant shark genome provides unique insights into gnathostome evolution.</title>
        <authorList>
            <consortium name="International Elephant Shark Genome Sequencing Consortium"/>
            <person name="Venkatesh B."/>
            <person name="Lee A.P."/>
            <person name="Ravi V."/>
            <person name="Maurya A.K."/>
            <person name="Lian M.M."/>
            <person name="Swann J.B."/>
            <person name="Ohta Y."/>
            <person name="Flajnik M.F."/>
            <person name="Sutoh Y."/>
            <person name="Kasahara M."/>
            <person name="Hoon S."/>
            <person name="Gangu V."/>
            <person name="Roy S.W."/>
            <person name="Irimia M."/>
            <person name="Korzh V."/>
            <person name="Kondrychyn I."/>
            <person name="Lim Z.W."/>
            <person name="Tay B.H."/>
            <person name="Tohari S."/>
            <person name="Kong K.W."/>
            <person name="Ho S."/>
            <person name="Lorente-Galdos B."/>
            <person name="Quilez J."/>
            <person name="Marques-Bonet T."/>
            <person name="Raney B.J."/>
            <person name="Ingham P.W."/>
            <person name="Tay A."/>
            <person name="Hillier L.W."/>
            <person name="Minx P."/>
            <person name="Boehm T."/>
            <person name="Wilson R.K."/>
            <person name="Brenner S."/>
            <person name="Warren W.C."/>
        </authorList>
    </citation>
    <scope>NUCLEOTIDE SEQUENCE [LARGE SCALE GENOMIC DNA]</scope>
</reference>
<dbReference type="AlphaFoldDB" id="A0A4W3IBL1"/>
<dbReference type="InterPro" id="IPR013548">
    <property type="entry name" value="Plexin_cytoplasmic_RasGAP_dom"/>
</dbReference>
<reference evidence="3" key="2">
    <citation type="journal article" date="2007" name="PLoS Biol.">
        <title>Survey sequencing and comparative analysis of the elephant shark (Callorhinchus milii) genome.</title>
        <authorList>
            <person name="Venkatesh B."/>
            <person name="Kirkness E.F."/>
            <person name="Loh Y.H."/>
            <person name="Halpern A.L."/>
            <person name="Lee A.P."/>
            <person name="Johnson J."/>
            <person name="Dandona N."/>
            <person name="Viswanathan L.D."/>
            <person name="Tay A."/>
            <person name="Venter J.C."/>
            <person name="Strausberg R.L."/>
            <person name="Brenner S."/>
        </authorList>
    </citation>
    <scope>NUCLEOTIDE SEQUENCE [LARGE SCALE GENOMIC DNA]</scope>
</reference>
<dbReference type="OMA" id="GVFIQID"/>
<dbReference type="Gene3D" id="1.10.506.10">
    <property type="entry name" value="GTPase Activation - p120gap, domain 1"/>
    <property type="match status" value="1"/>
</dbReference>
<keyword evidence="3" id="KW-1185">Reference proteome</keyword>
<accession>A0A4W3IBL1</accession>
<reference evidence="2" key="4">
    <citation type="submission" date="2025-08" db="UniProtKB">
        <authorList>
            <consortium name="Ensembl"/>
        </authorList>
    </citation>
    <scope>IDENTIFICATION</scope>
</reference>
<dbReference type="GO" id="GO:0007162">
    <property type="term" value="P:negative regulation of cell adhesion"/>
    <property type="evidence" value="ECO:0007669"/>
    <property type="project" value="TreeGrafter"/>
</dbReference>
<dbReference type="SUPFAM" id="SSF48350">
    <property type="entry name" value="GTPase activation domain, GAP"/>
    <property type="match status" value="1"/>
</dbReference>
<dbReference type="PANTHER" id="PTHR22625:SF4">
    <property type="entry name" value="PLEXIN-C1"/>
    <property type="match status" value="1"/>
</dbReference>
<evidence type="ECO:0000313" key="2">
    <source>
        <dbReference type="Ensembl" id="ENSCMIP00000027609.1"/>
    </source>
</evidence>
<sequence>MYGILSLVWRLLSDGDGFPCVSDTRLNPQKFMQMLNHINLFISYSFPSILDSEDIDNHVHLISQEYNFTETSKQDQGKEKFKVKEMYLTKLLSSKVALHSFVERFLKSIWTLPNNKPPVAIKFLFDFLHTQAQNKKITDPDVLHIWKTNSLPLRFWVNIIKNPQFVFDMEKTPHLDSCLSVIAQAFMDSFSLSSQKLGKHSPTNKVLYARDIPHYKDEVKIYFKQIAEAPALSREELENFLTEESRKHENEFKEHAAMEEIGKYIKRYLGQLQSKLENEGVQVEKELSKIMQYYEAKSMCGWE</sequence>
<dbReference type="GO" id="GO:0050772">
    <property type="term" value="P:positive regulation of axonogenesis"/>
    <property type="evidence" value="ECO:0007669"/>
    <property type="project" value="TreeGrafter"/>
</dbReference>
<name>A0A4W3IBL1_CALMI</name>
<organism evidence="2 3">
    <name type="scientific">Callorhinchus milii</name>
    <name type="common">Ghost shark</name>
    <dbReference type="NCBI Taxonomy" id="7868"/>
    <lineage>
        <taxon>Eukaryota</taxon>
        <taxon>Metazoa</taxon>
        <taxon>Chordata</taxon>
        <taxon>Craniata</taxon>
        <taxon>Vertebrata</taxon>
        <taxon>Chondrichthyes</taxon>
        <taxon>Holocephali</taxon>
        <taxon>Chimaeriformes</taxon>
        <taxon>Callorhinchidae</taxon>
        <taxon>Callorhinchus</taxon>
    </lineage>
</organism>
<dbReference type="InterPro" id="IPR008936">
    <property type="entry name" value="Rho_GTPase_activation_prot"/>
</dbReference>
<dbReference type="GO" id="GO:0002116">
    <property type="term" value="C:semaphorin receptor complex"/>
    <property type="evidence" value="ECO:0007669"/>
    <property type="project" value="TreeGrafter"/>
</dbReference>
<dbReference type="Proteomes" id="UP000314986">
    <property type="component" value="Unassembled WGS sequence"/>
</dbReference>
<dbReference type="Ensembl" id="ENSCMIT00000028048.1">
    <property type="protein sequence ID" value="ENSCMIP00000027609.1"/>
    <property type="gene ID" value="ENSCMIG00000012026.1"/>
</dbReference>
<dbReference type="GO" id="GO:0005886">
    <property type="term" value="C:plasma membrane"/>
    <property type="evidence" value="ECO:0007669"/>
    <property type="project" value="TreeGrafter"/>
</dbReference>
<proteinExistence type="predicted"/>